<evidence type="ECO:0000313" key="2">
    <source>
        <dbReference type="Proteomes" id="UP000180253"/>
    </source>
</evidence>
<dbReference type="AlphaFoldDB" id="A0A1S1N5N6"/>
<sequence length="232" mass="26783">MTYSFKFATTHAISLQEFIENVTASYEGPESLNEHNLHHLAMQLQLLANNKYFLSQVVSEHVLQHALDVETGTMYGNDSFVLHVNRSPFFQVRVCFWHPDGEQKRQNDKMNVYQCLHDHNFGFLTTNYYGPGYTSRLYQYQHNRELDVDSASGLKFCGIHQLSKHEVIYYEPSKDAHLQVAPSAFSISLNLMFETNTNKQFIFDPRTGRIIDTVISSSDKARQFIKELSDAT</sequence>
<protein>
    <submittedName>
        <fullName evidence="1">Uncharacterized protein</fullName>
    </submittedName>
</protein>
<dbReference type="RefSeq" id="WP_070992645.1">
    <property type="nucleotide sequence ID" value="NZ_CBCSHD010000014.1"/>
</dbReference>
<accession>A0A1S1N5N6</accession>
<comment type="caution">
    <text evidence="1">The sequence shown here is derived from an EMBL/GenBank/DDBJ whole genome shotgun (WGS) entry which is preliminary data.</text>
</comment>
<dbReference type="STRING" id="327939.BIW53_14040"/>
<reference evidence="1 2" key="1">
    <citation type="submission" date="2016-10" db="EMBL/GenBank/DDBJ databases">
        <title>Pseudoalteromonas amylolytica sp. nov., isolated from the surface seawater.</title>
        <authorList>
            <person name="Wu Y.-H."/>
            <person name="Cheng H."/>
            <person name="Jin X.-B."/>
            <person name="Wang C.-S."/>
            <person name="Xu X.-W."/>
        </authorList>
    </citation>
    <scope>NUCLEOTIDE SEQUENCE [LARGE SCALE GENOMIC DNA]</scope>
    <source>
        <strain evidence="1 2">JCM 12483</strain>
    </source>
</reference>
<evidence type="ECO:0000313" key="1">
    <source>
        <dbReference type="EMBL" id="OHU94669.1"/>
    </source>
</evidence>
<proteinExistence type="predicted"/>
<dbReference type="Proteomes" id="UP000180253">
    <property type="component" value="Unassembled WGS sequence"/>
</dbReference>
<name>A0A1S1N5N6_9GAMM</name>
<gene>
    <name evidence="1" type="ORF">BIW53_14040</name>
</gene>
<dbReference type="EMBL" id="MNAN01000033">
    <property type="protein sequence ID" value="OHU94669.1"/>
    <property type="molecule type" value="Genomic_DNA"/>
</dbReference>
<dbReference type="OrthoDB" id="8778913at2"/>
<keyword evidence="2" id="KW-1185">Reference proteome</keyword>
<organism evidence="1 2">
    <name type="scientific">Pseudoalteromonas byunsanensis</name>
    <dbReference type="NCBI Taxonomy" id="327939"/>
    <lineage>
        <taxon>Bacteria</taxon>
        <taxon>Pseudomonadati</taxon>
        <taxon>Pseudomonadota</taxon>
        <taxon>Gammaproteobacteria</taxon>
        <taxon>Alteromonadales</taxon>
        <taxon>Pseudoalteromonadaceae</taxon>
        <taxon>Pseudoalteromonas</taxon>
    </lineage>
</organism>